<proteinExistence type="inferred from homology"/>
<sequence length="211" mass="23561">MSTKCRVDGSRVSFHDIRYEVKVRKMPWSKPKPKSILKGVNGVMHAGLNAIMGPTGSGKSSLLDVLAGRKDPHFLKGRVLIDGKPQPKNFKCMSGYVVQDDIVMGTLTVRENLFFSAALRLPSTVKQEERKEKIEDVIDELGLAHVADSKIGTELIRGVSGGERKRTNIGMELITDPKVLFLDEPTTGQISFLHFQILRRSHPHDQELPDY</sequence>
<protein>
    <submittedName>
        <fullName evidence="8">ATP-binding cassette sub- G member 2</fullName>
    </submittedName>
</protein>
<keyword evidence="4" id="KW-0812">Transmembrane</keyword>
<evidence type="ECO:0000256" key="6">
    <source>
        <dbReference type="ARBA" id="ARBA00023136"/>
    </source>
</evidence>
<comment type="subcellular location">
    <subcellularLocation>
        <location evidence="1">Membrane</location>
        <topology evidence="1">Multi-pass membrane protein</topology>
    </subcellularLocation>
</comment>
<gene>
    <name evidence="8" type="primary">ABCG2_2</name>
    <name evidence="8" type="ORF">Ciccas_012305</name>
</gene>
<dbReference type="Pfam" id="PF00005">
    <property type="entry name" value="ABC_tran"/>
    <property type="match status" value="1"/>
</dbReference>
<evidence type="ECO:0000256" key="1">
    <source>
        <dbReference type="ARBA" id="ARBA00004141"/>
    </source>
</evidence>
<keyword evidence="5" id="KW-1133">Transmembrane helix</keyword>
<evidence type="ECO:0000313" key="9">
    <source>
        <dbReference type="Proteomes" id="UP001626550"/>
    </source>
</evidence>
<dbReference type="PANTHER" id="PTHR48041">
    <property type="entry name" value="ABC TRANSPORTER G FAMILY MEMBER 28"/>
    <property type="match status" value="1"/>
</dbReference>
<dbReference type="InterPro" id="IPR050352">
    <property type="entry name" value="ABCG_transporters"/>
</dbReference>
<keyword evidence="8" id="KW-0547">Nucleotide-binding</keyword>
<evidence type="ECO:0000259" key="7">
    <source>
        <dbReference type="PROSITE" id="PS50893"/>
    </source>
</evidence>
<comment type="caution">
    <text evidence="8">The sequence shown here is derived from an EMBL/GenBank/DDBJ whole genome shotgun (WGS) entry which is preliminary data.</text>
</comment>
<dbReference type="InterPro" id="IPR027417">
    <property type="entry name" value="P-loop_NTPase"/>
</dbReference>
<keyword evidence="8" id="KW-0067">ATP-binding</keyword>
<dbReference type="GO" id="GO:0005524">
    <property type="term" value="F:ATP binding"/>
    <property type="evidence" value="ECO:0007669"/>
    <property type="project" value="UniProtKB-KW"/>
</dbReference>
<evidence type="ECO:0000256" key="5">
    <source>
        <dbReference type="ARBA" id="ARBA00022989"/>
    </source>
</evidence>
<dbReference type="SUPFAM" id="SSF52540">
    <property type="entry name" value="P-loop containing nucleoside triphosphate hydrolases"/>
    <property type="match status" value="1"/>
</dbReference>
<dbReference type="Proteomes" id="UP001626550">
    <property type="component" value="Unassembled WGS sequence"/>
</dbReference>
<feature type="domain" description="ABC transporter" evidence="7">
    <location>
        <begin position="21"/>
        <end position="211"/>
    </location>
</feature>
<keyword evidence="3" id="KW-0813">Transport</keyword>
<dbReference type="Gene3D" id="3.40.50.300">
    <property type="entry name" value="P-loop containing nucleotide triphosphate hydrolases"/>
    <property type="match status" value="1"/>
</dbReference>
<accession>A0ABD2PNQ5</accession>
<keyword evidence="6" id="KW-0472">Membrane</keyword>
<organism evidence="8 9">
    <name type="scientific">Cichlidogyrus casuarinus</name>
    <dbReference type="NCBI Taxonomy" id="1844966"/>
    <lineage>
        <taxon>Eukaryota</taxon>
        <taxon>Metazoa</taxon>
        <taxon>Spiralia</taxon>
        <taxon>Lophotrochozoa</taxon>
        <taxon>Platyhelminthes</taxon>
        <taxon>Monogenea</taxon>
        <taxon>Monopisthocotylea</taxon>
        <taxon>Dactylogyridea</taxon>
        <taxon>Ancyrocephalidae</taxon>
        <taxon>Cichlidogyrus</taxon>
    </lineage>
</organism>
<evidence type="ECO:0000256" key="3">
    <source>
        <dbReference type="ARBA" id="ARBA00022448"/>
    </source>
</evidence>
<dbReference type="PROSITE" id="PS50893">
    <property type="entry name" value="ABC_TRANSPORTER_2"/>
    <property type="match status" value="1"/>
</dbReference>
<evidence type="ECO:0000256" key="4">
    <source>
        <dbReference type="ARBA" id="ARBA00022692"/>
    </source>
</evidence>
<dbReference type="PANTHER" id="PTHR48041:SF116">
    <property type="entry name" value="PROTEIN BROWN"/>
    <property type="match status" value="1"/>
</dbReference>
<comment type="similarity">
    <text evidence="2">Belongs to the ABC transporter superfamily. ABCG family. Eye pigment precursor importer (TC 3.A.1.204) subfamily.</text>
</comment>
<reference evidence="8 9" key="1">
    <citation type="submission" date="2024-11" db="EMBL/GenBank/DDBJ databases">
        <title>Adaptive evolution of stress response genes in parasites aligns with host niche diversity.</title>
        <authorList>
            <person name="Hahn C."/>
            <person name="Resl P."/>
        </authorList>
    </citation>
    <scope>NUCLEOTIDE SEQUENCE [LARGE SCALE GENOMIC DNA]</scope>
    <source>
        <strain evidence="8">EGGRZ-B1_66</strain>
        <tissue evidence="8">Body</tissue>
    </source>
</reference>
<keyword evidence="9" id="KW-1185">Reference proteome</keyword>
<dbReference type="AlphaFoldDB" id="A0ABD2PNQ5"/>
<evidence type="ECO:0000256" key="2">
    <source>
        <dbReference type="ARBA" id="ARBA00005814"/>
    </source>
</evidence>
<dbReference type="GO" id="GO:0016020">
    <property type="term" value="C:membrane"/>
    <property type="evidence" value="ECO:0007669"/>
    <property type="project" value="UniProtKB-SubCell"/>
</dbReference>
<dbReference type="EMBL" id="JBJKFK010004237">
    <property type="protein sequence ID" value="KAL3309149.1"/>
    <property type="molecule type" value="Genomic_DNA"/>
</dbReference>
<name>A0ABD2PNQ5_9PLAT</name>
<evidence type="ECO:0000313" key="8">
    <source>
        <dbReference type="EMBL" id="KAL3309149.1"/>
    </source>
</evidence>
<dbReference type="InterPro" id="IPR003439">
    <property type="entry name" value="ABC_transporter-like_ATP-bd"/>
</dbReference>